<protein>
    <submittedName>
        <fullName evidence="2">Zinc D-Ala-D-Ala carboxypeptidase</fullName>
        <ecNumber evidence="2">3.4.17.14</ecNumber>
    </submittedName>
</protein>
<dbReference type="KEGG" id="bvy:NCTC9239_01280"/>
<keyword evidence="2" id="KW-0645">Protease</keyword>
<keyword evidence="3" id="KW-1185">Reference proteome</keyword>
<reference evidence="2 3" key="1">
    <citation type="submission" date="2019-04" db="EMBL/GenBank/DDBJ databases">
        <authorList>
            <consortium name="Pathogen Informatics"/>
        </authorList>
    </citation>
    <scope>NUCLEOTIDE SEQUENCE [LARGE SCALE GENOMIC DNA]</scope>
    <source>
        <strain evidence="2 3">NCTC9239</strain>
    </source>
</reference>
<dbReference type="SUPFAM" id="SSF55166">
    <property type="entry name" value="Hedgehog/DD-peptidase"/>
    <property type="match status" value="1"/>
</dbReference>
<evidence type="ECO:0000313" key="3">
    <source>
        <dbReference type="Proteomes" id="UP000309952"/>
    </source>
</evidence>
<dbReference type="EMBL" id="LR588407">
    <property type="protein sequence ID" value="VTO14104.1"/>
    <property type="molecule type" value="Genomic_DNA"/>
</dbReference>
<dbReference type="Proteomes" id="UP000309952">
    <property type="component" value="Chromosome"/>
</dbReference>
<gene>
    <name evidence="2" type="ORF">NCTC9239_01280</name>
</gene>
<dbReference type="GO" id="GO:0009046">
    <property type="term" value="F:zinc D-Ala-D-Ala carboxypeptidase activity"/>
    <property type="evidence" value="ECO:0007669"/>
    <property type="project" value="UniProtKB-EC"/>
</dbReference>
<organism evidence="2 3">
    <name type="scientific">Brevundimonas vancanneytii</name>
    <dbReference type="NCBI Taxonomy" id="1325724"/>
    <lineage>
        <taxon>Bacteria</taxon>
        <taxon>Pseudomonadati</taxon>
        <taxon>Pseudomonadota</taxon>
        <taxon>Alphaproteobacteria</taxon>
        <taxon>Caulobacterales</taxon>
        <taxon>Caulobacteraceae</taxon>
        <taxon>Brevundimonas</taxon>
    </lineage>
</organism>
<sequence length="148" mass="15763">MRLSDHFSLAELTVSATAARRGISNVPPPLVIDTLILTADRMEKVRALLGDKPIIVLSGYRSPAVNAAVGGSKSSAHMTGHAVDFICPRFGPPAQVAAHLAKHLTGFDQLIEEFGEWVHVGFGPGRRGQKLTARKVNGRTAYSPGIKA</sequence>
<dbReference type="RefSeq" id="WP_138141247.1">
    <property type="nucleotide sequence ID" value="NZ_LR588407.1"/>
</dbReference>
<accession>A0A4P1K239</accession>
<dbReference type="Gene3D" id="3.30.1380.10">
    <property type="match status" value="1"/>
</dbReference>
<dbReference type="InterPro" id="IPR009045">
    <property type="entry name" value="Zn_M74/Hedgehog-like"/>
</dbReference>
<dbReference type="AlphaFoldDB" id="A0A4P1K239"/>
<dbReference type="InterPro" id="IPR013230">
    <property type="entry name" value="Peptidase_M15A_C"/>
</dbReference>
<keyword evidence="2" id="KW-0378">Hydrolase</keyword>
<name>A0A4P1K239_9CAUL</name>
<dbReference type="EC" id="3.4.17.14" evidence="2"/>
<evidence type="ECO:0000259" key="1">
    <source>
        <dbReference type="Pfam" id="PF08291"/>
    </source>
</evidence>
<proteinExistence type="predicted"/>
<feature type="domain" description="Peptidase M15A C-terminal" evidence="1">
    <location>
        <begin position="6"/>
        <end position="120"/>
    </location>
</feature>
<evidence type="ECO:0000313" key="2">
    <source>
        <dbReference type="EMBL" id="VTO14104.1"/>
    </source>
</evidence>
<dbReference type="Pfam" id="PF08291">
    <property type="entry name" value="Peptidase_M15_3"/>
    <property type="match status" value="1"/>
</dbReference>
<keyword evidence="2" id="KW-0121">Carboxypeptidase</keyword>